<feature type="domain" description="HTH cro/C1-type" evidence="1">
    <location>
        <begin position="7"/>
        <end position="68"/>
    </location>
</feature>
<gene>
    <name evidence="2" type="ORF">DFR69_108112</name>
</gene>
<organism evidence="2 3">
    <name type="scientific">Nocardia neocaledoniensis</name>
    <dbReference type="NCBI Taxonomy" id="236511"/>
    <lineage>
        <taxon>Bacteria</taxon>
        <taxon>Bacillati</taxon>
        <taxon>Actinomycetota</taxon>
        <taxon>Actinomycetes</taxon>
        <taxon>Mycobacteriales</taxon>
        <taxon>Nocardiaceae</taxon>
        <taxon>Nocardia</taxon>
    </lineage>
</organism>
<dbReference type="AlphaFoldDB" id="A0A317NCS3"/>
<accession>A0A317NCS3</accession>
<proteinExistence type="predicted"/>
<reference evidence="2 3" key="1">
    <citation type="submission" date="2018-05" db="EMBL/GenBank/DDBJ databases">
        <title>Genomic Encyclopedia of Type Strains, Phase IV (KMG-IV): sequencing the most valuable type-strain genomes for metagenomic binning, comparative biology and taxonomic classification.</title>
        <authorList>
            <person name="Goeker M."/>
        </authorList>
    </citation>
    <scope>NUCLEOTIDE SEQUENCE [LARGE SCALE GENOMIC DNA]</scope>
    <source>
        <strain evidence="2 3">DSM 44717</strain>
    </source>
</reference>
<dbReference type="RefSeq" id="WP_110039450.1">
    <property type="nucleotide sequence ID" value="NZ_QGTL01000008.1"/>
</dbReference>
<dbReference type="Proteomes" id="UP000246410">
    <property type="component" value="Unassembled WGS sequence"/>
</dbReference>
<dbReference type="GO" id="GO:0003677">
    <property type="term" value="F:DNA binding"/>
    <property type="evidence" value="ECO:0007669"/>
    <property type="project" value="InterPro"/>
</dbReference>
<dbReference type="InterPro" id="IPR010982">
    <property type="entry name" value="Lambda_DNA-bd_dom_sf"/>
</dbReference>
<keyword evidence="3" id="KW-1185">Reference proteome</keyword>
<sequence>MHTGKLIRDLRQARGWSQGRLAHELEKHSGQPITREYISRRWESCKSVPSPFWLRHLAAVLDVPLAVMESDTVQRRQFLSTMAATVVAPVVASDLLAEGFSARLRGMGPSVDQWAHTLTGYGADYMTSGAAEIQQRLAVDLAVIQQQCDTPQMWTHAARLMTLFAKTFPGSDGSKAVTWYRMAAESADRSGDVDTRVWVRGRAAIALGYEGASLPIATMFADQALAIDDRPSLGRLNALYGKAHAAAITGDHDTARALDLEGRRVFDLAGSEDSEASDYAVPYWRLGVFRSLLRARLGDESEAIEAQDEARRYLPPTLPRFATHLEMHRGLMLVRAGDREGGRAYARAALDALPPEKHSLTLRMLMDEISPPVRLGGGSESS</sequence>
<dbReference type="Gene3D" id="1.10.260.40">
    <property type="entry name" value="lambda repressor-like DNA-binding domains"/>
    <property type="match status" value="1"/>
</dbReference>
<dbReference type="InterPro" id="IPR001387">
    <property type="entry name" value="Cro/C1-type_HTH"/>
</dbReference>
<dbReference type="PROSITE" id="PS50943">
    <property type="entry name" value="HTH_CROC1"/>
    <property type="match status" value="1"/>
</dbReference>
<dbReference type="CDD" id="cd00093">
    <property type="entry name" value="HTH_XRE"/>
    <property type="match status" value="1"/>
</dbReference>
<evidence type="ECO:0000259" key="1">
    <source>
        <dbReference type="PROSITE" id="PS50943"/>
    </source>
</evidence>
<dbReference type="EMBL" id="QGTL01000008">
    <property type="protein sequence ID" value="PWV72800.1"/>
    <property type="molecule type" value="Genomic_DNA"/>
</dbReference>
<evidence type="ECO:0000313" key="3">
    <source>
        <dbReference type="Proteomes" id="UP000246410"/>
    </source>
</evidence>
<dbReference type="SUPFAM" id="SSF47413">
    <property type="entry name" value="lambda repressor-like DNA-binding domains"/>
    <property type="match status" value="1"/>
</dbReference>
<evidence type="ECO:0000313" key="2">
    <source>
        <dbReference type="EMBL" id="PWV72800.1"/>
    </source>
</evidence>
<comment type="caution">
    <text evidence="2">The sequence shown here is derived from an EMBL/GenBank/DDBJ whole genome shotgun (WGS) entry which is preliminary data.</text>
</comment>
<name>A0A317NCS3_9NOCA</name>
<protein>
    <recommendedName>
        <fullName evidence="1">HTH cro/C1-type domain-containing protein</fullName>
    </recommendedName>
</protein>